<reference evidence="1" key="2">
    <citation type="submission" date="2018-03" db="EMBL/GenBank/DDBJ databases">
        <title>Complete Fusobacterium genomes using hybrid Minion sequencing.</title>
        <authorList>
            <person name="Slade D.J."/>
            <person name="Lahmers K."/>
        </authorList>
    </citation>
    <scope>NUCLEOTIDE SEQUENCE</scope>
    <source>
        <strain evidence="1">ATCC 27725</strain>
    </source>
</reference>
<dbReference type="GeneID" id="77468706"/>
<dbReference type="RefSeq" id="WP_070578932.1">
    <property type="nucleotide sequence ID" value="NZ_CP028103.1"/>
</dbReference>
<proteinExistence type="predicted"/>
<name>A0ABM6U482_FUSVA</name>
<organism evidence="1 3">
    <name type="scientific">Fusobacterium varium ATCC 27725</name>
    <dbReference type="NCBI Taxonomy" id="469618"/>
    <lineage>
        <taxon>Bacteria</taxon>
        <taxon>Fusobacteriati</taxon>
        <taxon>Fusobacteriota</taxon>
        <taxon>Fusobacteriia</taxon>
        <taxon>Fusobacteriales</taxon>
        <taxon>Fusobacteriaceae</taxon>
        <taxon>Fusobacterium</taxon>
    </lineage>
</organism>
<sequence length="60" mass="7071">MKTIIIKFLKYFISRWFGTKAMEKVVITALGELVKRTESKIDDKIYEAVFGKLEEEKNDK</sequence>
<reference evidence="3" key="1">
    <citation type="journal article" date="2018" name="MSphere">
        <title>Fusobacterium Genomics Using MinION and Illumina Sequencing Enables Genome Completion and Correction.</title>
        <authorList>
            <person name="Todd S.M."/>
            <person name="Settlage R.E."/>
            <person name="Lahmers K.K."/>
            <person name="Slade D.J."/>
        </authorList>
    </citation>
    <scope>NUCLEOTIDE SEQUENCE [LARGE SCALE GENOMIC DNA]</scope>
    <source>
        <strain evidence="3">ATCC 27725</strain>
    </source>
</reference>
<evidence type="ECO:0000313" key="1">
    <source>
        <dbReference type="EMBL" id="AVQ31124.1"/>
    </source>
</evidence>
<gene>
    <name evidence="1" type="ORF">C4N18_07830</name>
    <name evidence="2" type="ORF">C4N18_11935</name>
</gene>
<evidence type="ECO:0000313" key="3">
    <source>
        <dbReference type="Proteomes" id="UP000241238"/>
    </source>
</evidence>
<dbReference type="EMBL" id="CP028103">
    <property type="protein sequence ID" value="AVQ31891.1"/>
    <property type="molecule type" value="Genomic_DNA"/>
</dbReference>
<protein>
    <submittedName>
        <fullName evidence="1">Uncharacterized protein</fullName>
    </submittedName>
</protein>
<dbReference type="EMBL" id="CP028103">
    <property type="protein sequence ID" value="AVQ31124.1"/>
    <property type="molecule type" value="Genomic_DNA"/>
</dbReference>
<dbReference type="Proteomes" id="UP000241238">
    <property type="component" value="Chromosome"/>
</dbReference>
<accession>A0ABM6U482</accession>
<keyword evidence="3" id="KW-1185">Reference proteome</keyword>
<evidence type="ECO:0000313" key="2">
    <source>
        <dbReference type="EMBL" id="AVQ31891.1"/>
    </source>
</evidence>